<keyword evidence="4 5" id="KW-0472">Membrane</keyword>
<sequence length="418" mass="43750">MRISYLSRNDFPKNKSEFSSDIAAGLTVAIVALPLAIGFAVTTGMSAASGIITAIIAGFIAALFGGSRYQVSGPTGAMTVVLIPIVTNYGAAAIPALGLMAGVIVVIAAILKAGSVINRVPWAVVEGFTVGIALVIALQQIPLALDFPKGGGDRTYIVAWHTLTGAFNAGLNWKSIGAVIFTLLIKFNYPKIAHRYKFKVHIPASIIAIALTTMASLALNLKLHAIGDIPRSIGTWSGSLVDVKNLSHLILPAFLIAVLAAIESLLSARVADGMVHAKDGDKYDPNKELVGQGLATIAASLFGGMPATGAIARTSVNVRNHAKTRVAAMVHAVILLLIVILFAPLVSAIPTAAIAGVLIGTSYRILNPASLRESLQTTKSEAFVLVITALVTLFIDLIWGIAIGIIAHFITSWISRRN</sequence>
<dbReference type="GO" id="GO:0016020">
    <property type="term" value="C:membrane"/>
    <property type="evidence" value="ECO:0007669"/>
    <property type="project" value="UniProtKB-SubCell"/>
</dbReference>
<proteinExistence type="predicted"/>
<keyword evidence="3 5" id="KW-1133">Transmembrane helix</keyword>
<feature type="transmembrane region" description="Helical" evidence="5">
    <location>
        <begin position="21"/>
        <end position="41"/>
    </location>
</feature>
<feature type="transmembrane region" description="Helical" evidence="5">
    <location>
        <begin position="93"/>
        <end position="111"/>
    </location>
</feature>
<dbReference type="AlphaFoldDB" id="A0A6J7NRJ7"/>
<dbReference type="InterPro" id="IPR001902">
    <property type="entry name" value="SLC26A/SulP_fam"/>
</dbReference>
<accession>A0A6J7NRJ7</accession>
<feature type="transmembrane region" description="Helical" evidence="5">
    <location>
        <begin position="332"/>
        <end position="361"/>
    </location>
</feature>
<evidence type="ECO:0000313" key="7">
    <source>
        <dbReference type="EMBL" id="CAB4995751.1"/>
    </source>
</evidence>
<evidence type="ECO:0000256" key="3">
    <source>
        <dbReference type="ARBA" id="ARBA00022989"/>
    </source>
</evidence>
<evidence type="ECO:0000259" key="6">
    <source>
        <dbReference type="Pfam" id="PF00916"/>
    </source>
</evidence>
<keyword evidence="2 5" id="KW-0812">Transmembrane</keyword>
<protein>
    <submittedName>
        <fullName evidence="7">Unannotated protein</fullName>
    </submittedName>
</protein>
<feature type="transmembrane region" description="Helical" evidence="5">
    <location>
        <begin position="382"/>
        <end position="410"/>
    </location>
</feature>
<comment type="subcellular location">
    <subcellularLocation>
        <location evidence="1">Membrane</location>
        <topology evidence="1">Multi-pass membrane protein</topology>
    </subcellularLocation>
</comment>
<feature type="transmembrane region" description="Helical" evidence="5">
    <location>
        <begin position="289"/>
        <end position="312"/>
    </location>
</feature>
<feature type="transmembrane region" description="Helical" evidence="5">
    <location>
        <begin position="123"/>
        <end position="145"/>
    </location>
</feature>
<organism evidence="7">
    <name type="scientific">freshwater metagenome</name>
    <dbReference type="NCBI Taxonomy" id="449393"/>
    <lineage>
        <taxon>unclassified sequences</taxon>
        <taxon>metagenomes</taxon>
        <taxon>ecological metagenomes</taxon>
    </lineage>
</organism>
<evidence type="ECO:0000256" key="5">
    <source>
        <dbReference type="SAM" id="Phobius"/>
    </source>
</evidence>
<dbReference type="Pfam" id="PF00916">
    <property type="entry name" value="Sulfate_transp"/>
    <property type="match status" value="1"/>
</dbReference>
<dbReference type="PANTHER" id="PTHR11814">
    <property type="entry name" value="SULFATE TRANSPORTER"/>
    <property type="match status" value="1"/>
</dbReference>
<name>A0A6J7NRJ7_9ZZZZ</name>
<gene>
    <name evidence="7" type="ORF">UFOPK4010_00884</name>
</gene>
<reference evidence="7" key="1">
    <citation type="submission" date="2020-05" db="EMBL/GenBank/DDBJ databases">
        <authorList>
            <person name="Chiriac C."/>
            <person name="Salcher M."/>
            <person name="Ghai R."/>
            <person name="Kavagutti S V."/>
        </authorList>
    </citation>
    <scope>NUCLEOTIDE SEQUENCE</scope>
</reference>
<feature type="transmembrane region" description="Helical" evidence="5">
    <location>
        <begin position="165"/>
        <end position="185"/>
    </location>
</feature>
<evidence type="ECO:0000256" key="1">
    <source>
        <dbReference type="ARBA" id="ARBA00004141"/>
    </source>
</evidence>
<feature type="transmembrane region" description="Helical" evidence="5">
    <location>
        <begin position="47"/>
        <end position="64"/>
    </location>
</feature>
<feature type="transmembrane region" description="Helical" evidence="5">
    <location>
        <begin position="246"/>
        <end position="268"/>
    </location>
</feature>
<evidence type="ECO:0000256" key="2">
    <source>
        <dbReference type="ARBA" id="ARBA00022692"/>
    </source>
</evidence>
<dbReference type="InterPro" id="IPR011547">
    <property type="entry name" value="SLC26A/SulP_dom"/>
</dbReference>
<dbReference type="GO" id="GO:0055085">
    <property type="term" value="P:transmembrane transport"/>
    <property type="evidence" value="ECO:0007669"/>
    <property type="project" value="InterPro"/>
</dbReference>
<dbReference type="EMBL" id="CAFBOU010000076">
    <property type="protein sequence ID" value="CAB4995751.1"/>
    <property type="molecule type" value="Genomic_DNA"/>
</dbReference>
<feature type="transmembrane region" description="Helical" evidence="5">
    <location>
        <begin position="206"/>
        <end position="226"/>
    </location>
</feature>
<feature type="domain" description="SLC26A/SulP transporter" evidence="6">
    <location>
        <begin position="18"/>
        <end position="388"/>
    </location>
</feature>
<evidence type="ECO:0000256" key="4">
    <source>
        <dbReference type="ARBA" id="ARBA00023136"/>
    </source>
</evidence>